<feature type="compositionally biased region" description="Basic and acidic residues" evidence="1">
    <location>
        <begin position="305"/>
        <end position="325"/>
    </location>
</feature>
<dbReference type="PANTHER" id="PTHR46424:SF1">
    <property type="entry name" value="UBX DOMAIN-CONTAINING PROTEIN 4"/>
    <property type="match status" value="1"/>
</dbReference>
<dbReference type="Gene3D" id="3.10.20.90">
    <property type="entry name" value="Phosphatidylinositol 3-kinase Catalytic Subunit, Chain A, domain 1"/>
    <property type="match status" value="1"/>
</dbReference>
<dbReference type="InterPro" id="IPR001012">
    <property type="entry name" value="UBX_dom"/>
</dbReference>
<dbReference type="RefSeq" id="XP_073559491.1">
    <property type="nucleotide sequence ID" value="XM_073702097.1"/>
</dbReference>
<protein>
    <recommendedName>
        <fullName evidence="2">UBX domain-containing protein</fullName>
    </recommendedName>
</protein>
<feature type="domain" description="UBX" evidence="2">
    <location>
        <begin position="345"/>
        <end position="426"/>
    </location>
</feature>
<organism evidence="3 4">
    <name type="scientific">Trichoderma ghanense</name>
    <dbReference type="NCBI Taxonomy" id="65468"/>
    <lineage>
        <taxon>Eukaryota</taxon>
        <taxon>Fungi</taxon>
        <taxon>Dikarya</taxon>
        <taxon>Ascomycota</taxon>
        <taxon>Pezizomycotina</taxon>
        <taxon>Sordariomycetes</taxon>
        <taxon>Hypocreomycetidae</taxon>
        <taxon>Hypocreales</taxon>
        <taxon>Hypocreaceae</taxon>
        <taxon>Trichoderma</taxon>
    </lineage>
</organism>
<proteinExistence type="predicted"/>
<feature type="region of interest" description="Disordered" evidence="1">
    <location>
        <begin position="471"/>
        <end position="533"/>
    </location>
</feature>
<comment type="caution">
    <text evidence="3">The sequence shown here is derived from an EMBL/GenBank/DDBJ whole genome shotgun (WGS) entry which is preliminary data.</text>
</comment>
<dbReference type="InterPro" id="IPR029071">
    <property type="entry name" value="Ubiquitin-like_domsf"/>
</dbReference>
<sequence>MFYQGSLQEGISTAVGQQKLVLCFVTNENEESQTWENEYLQDSSVSSRPPYLRKMEPCGVRHMQRYMKSRFEGYLSKLIETQAVALRLIAESEEAGYLSQIFPLPKTPTVVIMKHGELKEYIAAGTSKDDFLRRILVAFNAAPPAASAASSSASPSASPTRLAAPVSAPAPTSVIAPAPSTSPSPASQTRTRSQSQLQPRPEAQLQAQVEAVGTAPQEVVVNQVSQVDHLLADRAAKLKAQKEEAEKRAKEERAKAKERAKAEAQAAADTDGARVYQQAEQLKKRRQSELEERRRILKRIEDDREERRLRASQKEQERIESRRASDAAASTSTMQSKLPSTRTRKVSEMASIQVRLFDGSTIRSRFETGDPLTVVRQWVDENRGESKGPYTFKQVLTPLPNKNIDATEESKSIGELGLIPSSTLVLIPVQKYSSAYRAEGRQETPWSKLLALILGFFTWLLGLVGLGGGQRAAGGGMEMGRQGSTPDATARTASEERNRRVRGLQNLQRDHQLYNGNSLNFEPRPDDDDDDET</sequence>
<dbReference type="PROSITE" id="PS50033">
    <property type="entry name" value="UBX"/>
    <property type="match status" value="1"/>
</dbReference>
<evidence type="ECO:0000313" key="4">
    <source>
        <dbReference type="Proteomes" id="UP001642720"/>
    </source>
</evidence>
<dbReference type="CDD" id="cd01767">
    <property type="entry name" value="UBX"/>
    <property type="match status" value="1"/>
</dbReference>
<dbReference type="SUPFAM" id="SSF54236">
    <property type="entry name" value="Ubiquitin-like"/>
    <property type="match status" value="1"/>
</dbReference>
<evidence type="ECO:0000313" key="3">
    <source>
        <dbReference type="EMBL" id="TFB03290.1"/>
    </source>
</evidence>
<feature type="region of interest" description="Disordered" evidence="1">
    <location>
        <begin position="146"/>
        <end position="206"/>
    </location>
</feature>
<feature type="compositionally biased region" description="Basic and acidic residues" evidence="1">
    <location>
        <begin position="242"/>
        <end position="262"/>
    </location>
</feature>
<feature type="region of interest" description="Disordered" evidence="1">
    <location>
        <begin position="242"/>
        <end position="291"/>
    </location>
</feature>
<keyword evidence="4" id="KW-1185">Reference proteome</keyword>
<dbReference type="Pfam" id="PF23187">
    <property type="entry name" value="UBX7_N"/>
    <property type="match status" value="1"/>
</dbReference>
<dbReference type="Proteomes" id="UP001642720">
    <property type="component" value="Unassembled WGS sequence"/>
</dbReference>
<feature type="region of interest" description="Disordered" evidence="1">
    <location>
        <begin position="305"/>
        <end position="345"/>
    </location>
</feature>
<evidence type="ECO:0000256" key="1">
    <source>
        <dbReference type="SAM" id="MobiDB-lite"/>
    </source>
</evidence>
<evidence type="ECO:0000259" key="2">
    <source>
        <dbReference type="PROSITE" id="PS50033"/>
    </source>
</evidence>
<feature type="compositionally biased region" description="Low complexity" evidence="1">
    <location>
        <begin position="146"/>
        <end position="201"/>
    </location>
</feature>
<dbReference type="EMBL" id="PPTA01000005">
    <property type="protein sequence ID" value="TFB03290.1"/>
    <property type="molecule type" value="Genomic_DNA"/>
</dbReference>
<name>A0ABY2H4S4_9HYPO</name>
<gene>
    <name evidence="3" type="ORF">CCMA1212_004808</name>
</gene>
<dbReference type="SMART" id="SM00166">
    <property type="entry name" value="UBX"/>
    <property type="match status" value="1"/>
</dbReference>
<reference evidence="3 4" key="1">
    <citation type="submission" date="2018-01" db="EMBL/GenBank/DDBJ databases">
        <title>Genome characterization of the sugarcane-associated fungus Trichoderma ghanense CCMA-1212 and their application in lignocelulose bioconversion.</title>
        <authorList>
            <person name="Steindorff A.S."/>
            <person name="Mendes T.D."/>
            <person name="Vilela E.S.D."/>
            <person name="Rodrigues D.S."/>
            <person name="Formighieri E.F."/>
            <person name="Melo I.S."/>
            <person name="Favaro L.C.L."/>
        </authorList>
    </citation>
    <scope>NUCLEOTIDE SEQUENCE [LARGE SCALE GENOMIC DNA]</scope>
    <source>
        <strain evidence="3 4">CCMA-1212</strain>
    </source>
</reference>
<dbReference type="PANTHER" id="PTHR46424">
    <property type="entry name" value="UBX DOMAIN-CONTAINING PROTEIN 4"/>
    <property type="match status" value="1"/>
</dbReference>
<dbReference type="Pfam" id="PF00789">
    <property type="entry name" value="UBX"/>
    <property type="match status" value="1"/>
</dbReference>
<dbReference type="GeneID" id="300576547"/>
<accession>A0ABY2H4S4</accession>